<evidence type="ECO:0000313" key="17">
    <source>
        <dbReference type="Proteomes" id="UP000355283"/>
    </source>
</evidence>
<dbReference type="InterPro" id="IPR011766">
    <property type="entry name" value="TPP_enzyme_TPP-bd"/>
</dbReference>
<feature type="binding site" evidence="11">
    <location>
        <position position="446"/>
    </location>
    <ligand>
        <name>Mg(2+)</name>
        <dbReference type="ChEBI" id="CHEBI:18420"/>
    </ligand>
</feature>
<protein>
    <recommendedName>
        <fullName evidence="5">pyruvate decarboxylase</fullName>
        <ecNumber evidence="5">4.1.1.1</ecNumber>
    </recommendedName>
</protein>
<keyword evidence="17" id="KW-1185">Reference proteome</keyword>
<evidence type="ECO:0000256" key="3">
    <source>
        <dbReference type="ARBA" id="ARBA00001964"/>
    </source>
</evidence>
<name>A0A4D9CZJ9_9STRA</name>
<evidence type="ECO:0000256" key="6">
    <source>
        <dbReference type="ARBA" id="ARBA00022723"/>
    </source>
</evidence>
<evidence type="ECO:0000256" key="9">
    <source>
        <dbReference type="ARBA" id="ARBA00023052"/>
    </source>
</evidence>
<dbReference type="PANTHER" id="PTHR43452:SF1">
    <property type="entry name" value="PYRUVATE DECARBOXYLASE C186.09-RELATED"/>
    <property type="match status" value="1"/>
</dbReference>
<dbReference type="InterPro" id="IPR012001">
    <property type="entry name" value="Thiamin_PyroP_enz_TPP-bd_dom"/>
</dbReference>
<comment type="cofactor">
    <cofactor evidence="11">
        <name>Mg(2+)</name>
        <dbReference type="ChEBI" id="CHEBI:18420"/>
    </cofactor>
    <text evidence="11">Binds 1 Mg(2+) per subunit.</text>
</comment>
<accession>A0A4D9CZJ9</accession>
<dbReference type="InterPro" id="IPR029061">
    <property type="entry name" value="THDP-binding"/>
</dbReference>
<dbReference type="Pfam" id="PF02775">
    <property type="entry name" value="TPP_enzyme_C"/>
    <property type="match status" value="1"/>
</dbReference>
<comment type="caution">
    <text evidence="16">The sequence shown here is derived from an EMBL/GenBank/DDBJ whole genome shotgun (WGS) entry which is preliminary data.</text>
</comment>
<dbReference type="EC" id="4.1.1.1" evidence="5"/>
<dbReference type="CDD" id="cd02005">
    <property type="entry name" value="TPP_PDC_IPDC"/>
    <property type="match status" value="1"/>
</dbReference>
<feature type="domain" description="Thiamine pyrophosphate enzyme TPP-binding" evidence="14">
    <location>
        <begin position="413"/>
        <end position="537"/>
    </location>
</feature>
<dbReference type="EMBL" id="SDOX01000019">
    <property type="protein sequence ID" value="TFJ84466.1"/>
    <property type="molecule type" value="Genomic_DNA"/>
</dbReference>
<dbReference type="Proteomes" id="UP000355283">
    <property type="component" value="Unassembled WGS sequence"/>
</dbReference>
<evidence type="ECO:0000256" key="10">
    <source>
        <dbReference type="ARBA" id="ARBA00023239"/>
    </source>
</evidence>
<dbReference type="Gene3D" id="3.40.50.1220">
    <property type="entry name" value="TPP-binding domain"/>
    <property type="match status" value="1"/>
</dbReference>
<reference evidence="16 17" key="1">
    <citation type="submission" date="2019-01" db="EMBL/GenBank/DDBJ databases">
        <title>Nuclear Genome Assembly of the Microalgal Biofuel strain Nannochloropsis salina CCMP1776.</title>
        <authorList>
            <person name="Hovde B."/>
        </authorList>
    </citation>
    <scope>NUCLEOTIDE SEQUENCE [LARGE SCALE GENOMIC DNA]</scope>
    <source>
        <strain evidence="16 17">CCMP1776</strain>
    </source>
</reference>
<keyword evidence="8 11" id="KW-0460">Magnesium</keyword>
<comment type="catalytic activity">
    <reaction evidence="1">
        <text>a 2-oxocarboxylate + H(+) = an aldehyde + CO2</text>
        <dbReference type="Rhea" id="RHEA:11628"/>
        <dbReference type="ChEBI" id="CHEBI:15378"/>
        <dbReference type="ChEBI" id="CHEBI:16526"/>
        <dbReference type="ChEBI" id="CHEBI:17478"/>
        <dbReference type="ChEBI" id="CHEBI:35179"/>
        <dbReference type="EC" id="4.1.1.1"/>
    </reaction>
</comment>
<dbReference type="SUPFAM" id="SSF52467">
    <property type="entry name" value="DHS-like NAD/FAD-binding domain"/>
    <property type="match status" value="1"/>
</dbReference>
<dbReference type="PIRSF" id="PIRSF036565">
    <property type="entry name" value="Pyruvt_ip_decrb"/>
    <property type="match status" value="1"/>
</dbReference>
<keyword evidence="9 12" id="KW-0786">Thiamine pyrophosphate</keyword>
<evidence type="ECO:0000256" key="8">
    <source>
        <dbReference type="ARBA" id="ARBA00022842"/>
    </source>
</evidence>
<proteinExistence type="inferred from homology"/>
<comment type="cofactor">
    <cofactor evidence="3">
        <name>thiamine diphosphate</name>
        <dbReference type="ChEBI" id="CHEBI:58937"/>
    </cofactor>
</comment>
<keyword evidence="7" id="KW-0210">Decarboxylase</keyword>
<dbReference type="InterPro" id="IPR012110">
    <property type="entry name" value="PDC/IPDC-like"/>
</dbReference>
<dbReference type="GO" id="GO:0000287">
    <property type="term" value="F:magnesium ion binding"/>
    <property type="evidence" value="ECO:0007669"/>
    <property type="project" value="InterPro"/>
</dbReference>
<dbReference type="FunFam" id="3.40.50.970:FF:000024">
    <property type="entry name" value="Pyruvate decarboxylase isozyme"/>
    <property type="match status" value="1"/>
</dbReference>
<dbReference type="InterPro" id="IPR047213">
    <property type="entry name" value="TPP_PYR_PDC_IPDC-like"/>
</dbReference>
<dbReference type="FunFam" id="3.40.50.1220:FF:000009">
    <property type="entry name" value="Pyruvate decarboxylase 1"/>
    <property type="match status" value="1"/>
</dbReference>
<dbReference type="GO" id="GO:0000949">
    <property type="term" value="P:aromatic amino acid family catabolic process to alcohol via Ehrlich pathway"/>
    <property type="evidence" value="ECO:0007669"/>
    <property type="project" value="TreeGrafter"/>
</dbReference>
<organism evidence="16 17">
    <name type="scientific">Nannochloropsis salina CCMP1776</name>
    <dbReference type="NCBI Taxonomy" id="1027361"/>
    <lineage>
        <taxon>Eukaryota</taxon>
        <taxon>Sar</taxon>
        <taxon>Stramenopiles</taxon>
        <taxon>Ochrophyta</taxon>
        <taxon>Eustigmatophyceae</taxon>
        <taxon>Eustigmatales</taxon>
        <taxon>Monodopsidaceae</taxon>
        <taxon>Microchloropsis</taxon>
        <taxon>Microchloropsis salina</taxon>
    </lineage>
</organism>
<evidence type="ECO:0000256" key="12">
    <source>
        <dbReference type="RuleBase" id="RU362132"/>
    </source>
</evidence>
<comment type="cofactor">
    <cofactor evidence="2">
        <name>a metal cation</name>
        <dbReference type="ChEBI" id="CHEBI:25213"/>
    </cofactor>
</comment>
<gene>
    <name evidence="16" type="ORF">NSK_004451</name>
</gene>
<comment type="similarity">
    <text evidence="4 12">Belongs to the TPP enzyme family.</text>
</comment>
<evidence type="ECO:0000259" key="13">
    <source>
        <dbReference type="Pfam" id="PF00205"/>
    </source>
</evidence>
<keyword evidence="10" id="KW-0456">Lyase</keyword>
<dbReference type="PANTHER" id="PTHR43452">
    <property type="entry name" value="PYRUVATE DECARBOXYLASE"/>
    <property type="match status" value="1"/>
</dbReference>
<dbReference type="Pfam" id="PF02776">
    <property type="entry name" value="TPP_enzyme_N"/>
    <property type="match status" value="1"/>
</dbReference>
<dbReference type="GO" id="GO:0030976">
    <property type="term" value="F:thiamine pyrophosphate binding"/>
    <property type="evidence" value="ECO:0007669"/>
    <property type="project" value="InterPro"/>
</dbReference>
<dbReference type="Gene3D" id="3.40.50.970">
    <property type="match status" value="2"/>
</dbReference>
<dbReference type="AlphaFoldDB" id="A0A4D9CZJ9"/>
<feature type="domain" description="Thiamine pyrophosphate enzyme N-terminal TPP-binding" evidence="15">
    <location>
        <begin position="10"/>
        <end position="120"/>
    </location>
</feature>
<feature type="binding site" evidence="11">
    <location>
        <position position="473"/>
    </location>
    <ligand>
        <name>Mg(2+)</name>
        <dbReference type="ChEBI" id="CHEBI:18420"/>
    </ligand>
</feature>
<dbReference type="GO" id="GO:0005829">
    <property type="term" value="C:cytosol"/>
    <property type="evidence" value="ECO:0007669"/>
    <property type="project" value="TreeGrafter"/>
</dbReference>
<dbReference type="OrthoDB" id="3970464at2759"/>
<feature type="binding site" evidence="11">
    <location>
        <position position="475"/>
    </location>
    <ligand>
        <name>Mg(2+)</name>
        <dbReference type="ChEBI" id="CHEBI:18420"/>
    </ligand>
</feature>
<evidence type="ECO:0000259" key="15">
    <source>
        <dbReference type="Pfam" id="PF02776"/>
    </source>
</evidence>
<feature type="domain" description="Thiamine pyrophosphate enzyme central" evidence="13">
    <location>
        <begin position="213"/>
        <end position="318"/>
    </location>
</feature>
<dbReference type="Pfam" id="PF00205">
    <property type="entry name" value="TPP_enzyme_M"/>
    <property type="match status" value="1"/>
</dbReference>
<evidence type="ECO:0000256" key="11">
    <source>
        <dbReference type="PIRSR" id="PIRSR036565-2"/>
    </source>
</evidence>
<evidence type="ECO:0000259" key="14">
    <source>
        <dbReference type="Pfam" id="PF02775"/>
    </source>
</evidence>
<dbReference type="CDD" id="cd07038">
    <property type="entry name" value="TPP_PYR_PDC_IPDC_like"/>
    <property type="match status" value="1"/>
</dbReference>
<evidence type="ECO:0000256" key="5">
    <source>
        <dbReference type="ARBA" id="ARBA00013202"/>
    </source>
</evidence>
<dbReference type="GO" id="GO:0004737">
    <property type="term" value="F:pyruvate decarboxylase activity"/>
    <property type="evidence" value="ECO:0007669"/>
    <property type="project" value="UniProtKB-EC"/>
</dbReference>
<evidence type="ECO:0000313" key="16">
    <source>
        <dbReference type="EMBL" id="TFJ84466.1"/>
    </source>
</evidence>
<evidence type="ECO:0000256" key="7">
    <source>
        <dbReference type="ARBA" id="ARBA00022793"/>
    </source>
</evidence>
<dbReference type="InterPro" id="IPR012000">
    <property type="entry name" value="Thiamin_PyroP_enz_cen_dom"/>
</dbReference>
<evidence type="ECO:0000256" key="1">
    <source>
        <dbReference type="ARBA" id="ARBA00001041"/>
    </source>
</evidence>
<dbReference type="SUPFAM" id="SSF52518">
    <property type="entry name" value="Thiamin diphosphate-binding fold (THDP-binding)"/>
    <property type="match status" value="2"/>
</dbReference>
<evidence type="ECO:0000256" key="2">
    <source>
        <dbReference type="ARBA" id="ARBA00001920"/>
    </source>
</evidence>
<dbReference type="InterPro" id="IPR047214">
    <property type="entry name" value="TPP_PDC_IPDC"/>
</dbReference>
<keyword evidence="6 11" id="KW-0479">Metal-binding</keyword>
<evidence type="ECO:0000256" key="4">
    <source>
        <dbReference type="ARBA" id="ARBA00007812"/>
    </source>
</evidence>
<sequence length="567" mass="61721">MSDGNTIPSNVGTYLARRLINVGIKEYYAVPGDYNLLLLDQLLLFPELKLISCCNELNAGYAADGCARKNGVAAMVVTYTVGGLSAINAIAGAYSDDLPIIFISGAPNSNDYASDRILHHTIGKIDRRQQIDMFSHVVAEAVEIRSPGQAARQIDHAIVTAMTQKKPVYLDVACNISEEHVSLPIPFQIPPPKPSNAASLRAAVQTTLTQWTHAAKPVIVIGVKVRMVEAFDAVIQLADAAGCAVATMPDAKGMFPEDHPQYIGTYWGPVSSVGAGETVESADMYIFLGSRFNDYNTTGYTCLIKKKGLVTANVDRVETPGGEYGCVNMAEFAVALAKVIPRNDASIKAYTRIFAPEAPVAARPAETLLTMRFVHEQVQNLLTPKTALLVETGDSWFQGQTMKLPRGCGYEFQMQYGSIGWSVGAVLGYSLAAQHEGRRVVAMIGDGSFQMSAQEVSTMIRYGANPIIVLINNGGYTIEVEIHDGIYNVIKNWDYKKLIDAFCHDDGKALTICCKTQGELLEAMEQAKTHPNLVFLELILDKDDCSKHLLEWGSRVATANGRPFVER</sequence>
<dbReference type="InterPro" id="IPR029035">
    <property type="entry name" value="DHS-like_NAD/FAD-binding_dom"/>
</dbReference>